<dbReference type="Gene3D" id="3.90.1150.10">
    <property type="entry name" value="Aspartate Aminotransferase, domain 1"/>
    <property type="match status" value="1"/>
</dbReference>
<dbReference type="Proteomes" id="UP000552700">
    <property type="component" value="Unassembled WGS sequence"/>
</dbReference>
<evidence type="ECO:0000256" key="1">
    <source>
        <dbReference type="ARBA" id="ARBA00001933"/>
    </source>
</evidence>
<dbReference type="GO" id="GO:0030170">
    <property type="term" value="F:pyridoxal phosphate binding"/>
    <property type="evidence" value="ECO:0007669"/>
    <property type="project" value="InterPro"/>
</dbReference>
<dbReference type="InterPro" id="IPR015424">
    <property type="entry name" value="PyrdxlP-dep_Trfase"/>
</dbReference>
<reference evidence="9 10" key="1">
    <citation type="submission" date="2020-08" db="EMBL/GenBank/DDBJ databases">
        <title>Genomic Encyclopedia of Type Strains, Phase IV (KMG-IV): sequencing the most valuable type-strain genomes for metagenomic binning, comparative biology and taxonomic classification.</title>
        <authorList>
            <person name="Goeker M."/>
        </authorList>
    </citation>
    <scope>NUCLEOTIDE SEQUENCE [LARGE SCALE GENOMIC DNA]</scope>
    <source>
        <strain evidence="9 10">DSM 102255</strain>
    </source>
</reference>
<dbReference type="GO" id="GO:0004838">
    <property type="term" value="F:L-tyrosine-2-oxoglutarate transaminase activity"/>
    <property type="evidence" value="ECO:0007669"/>
    <property type="project" value="TreeGrafter"/>
</dbReference>
<dbReference type="PANTHER" id="PTHR11879">
    <property type="entry name" value="ASPARTATE AMINOTRANSFERASE"/>
    <property type="match status" value="1"/>
</dbReference>
<dbReference type="SUPFAM" id="SSF53383">
    <property type="entry name" value="PLP-dependent transferases"/>
    <property type="match status" value="1"/>
</dbReference>
<dbReference type="InterPro" id="IPR004838">
    <property type="entry name" value="NHTrfase_class1_PyrdxlP-BS"/>
</dbReference>
<dbReference type="GO" id="GO:0033585">
    <property type="term" value="P:L-phenylalanine biosynthetic process from chorismate via phenylpyruvate"/>
    <property type="evidence" value="ECO:0007669"/>
    <property type="project" value="TreeGrafter"/>
</dbReference>
<accession>A0A841IZ89</accession>
<keyword evidence="5 7" id="KW-0808">Transferase</keyword>
<dbReference type="RefSeq" id="WP_184078358.1">
    <property type="nucleotide sequence ID" value="NZ_JACIJP010000001.1"/>
</dbReference>
<evidence type="ECO:0000259" key="8">
    <source>
        <dbReference type="Pfam" id="PF00155"/>
    </source>
</evidence>
<comment type="cofactor">
    <cofactor evidence="1 7">
        <name>pyridoxal 5'-phosphate</name>
        <dbReference type="ChEBI" id="CHEBI:597326"/>
    </cofactor>
</comment>
<evidence type="ECO:0000256" key="4">
    <source>
        <dbReference type="ARBA" id="ARBA00022576"/>
    </source>
</evidence>
<keyword evidence="4 7" id="KW-0032">Aminotransferase</keyword>
<proteinExistence type="inferred from homology"/>
<evidence type="ECO:0000256" key="6">
    <source>
        <dbReference type="ARBA" id="ARBA00022898"/>
    </source>
</evidence>
<comment type="subunit">
    <text evidence="3">Homodimer.</text>
</comment>
<dbReference type="InterPro" id="IPR000796">
    <property type="entry name" value="Asp_trans"/>
</dbReference>
<dbReference type="InterPro" id="IPR015422">
    <property type="entry name" value="PyrdxlP-dep_Trfase_small"/>
</dbReference>
<dbReference type="PROSITE" id="PS00105">
    <property type="entry name" value="AA_TRANSFER_CLASS_1"/>
    <property type="match status" value="1"/>
</dbReference>
<comment type="caution">
    <text evidence="9">The sequence shown here is derived from an EMBL/GenBank/DDBJ whole genome shotgun (WGS) entry which is preliminary data.</text>
</comment>
<dbReference type="InterPro" id="IPR015421">
    <property type="entry name" value="PyrdxlP-dep_Trfase_major"/>
</dbReference>
<organism evidence="9 10">
    <name type="scientific">Sphingobium subterraneum</name>
    <dbReference type="NCBI Taxonomy" id="627688"/>
    <lineage>
        <taxon>Bacteria</taxon>
        <taxon>Pseudomonadati</taxon>
        <taxon>Pseudomonadota</taxon>
        <taxon>Alphaproteobacteria</taxon>
        <taxon>Sphingomonadales</taxon>
        <taxon>Sphingomonadaceae</taxon>
        <taxon>Sphingobium</taxon>
    </lineage>
</organism>
<dbReference type="InterPro" id="IPR004839">
    <property type="entry name" value="Aminotransferase_I/II_large"/>
</dbReference>
<evidence type="ECO:0000313" key="10">
    <source>
        <dbReference type="Proteomes" id="UP000552700"/>
    </source>
</evidence>
<protein>
    <recommendedName>
        <fullName evidence="7">Aminotransferase</fullName>
        <ecNumber evidence="7">2.6.1.-</ecNumber>
    </recommendedName>
</protein>
<evidence type="ECO:0000313" key="9">
    <source>
        <dbReference type="EMBL" id="MBB6123442.1"/>
    </source>
</evidence>
<dbReference type="GO" id="GO:0004069">
    <property type="term" value="F:L-aspartate:2-oxoglutarate aminotransferase activity"/>
    <property type="evidence" value="ECO:0007669"/>
    <property type="project" value="TreeGrafter"/>
</dbReference>
<dbReference type="PRINTS" id="PR00799">
    <property type="entry name" value="TRANSAMINASE"/>
</dbReference>
<dbReference type="GO" id="GO:0042802">
    <property type="term" value="F:identical protein binding"/>
    <property type="evidence" value="ECO:0007669"/>
    <property type="project" value="TreeGrafter"/>
</dbReference>
<evidence type="ECO:0000256" key="5">
    <source>
        <dbReference type="ARBA" id="ARBA00022679"/>
    </source>
</evidence>
<comment type="similarity">
    <text evidence="2 7">Belongs to the class-I pyridoxal-phosphate-dependent aminotransferase family.</text>
</comment>
<dbReference type="EMBL" id="JACIJP010000001">
    <property type="protein sequence ID" value="MBB6123442.1"/>
    <property type="molecule type" value="Genomic_DNA"/>
</dbReference>
<feature type="domain" description="Aminotransferase class I/classII large" evidence="8">
    <location>
        <begin position="38"/>
        <end position="392"/>
    </location>
</feature>
<dbReference type="CDD" id="cd00609">
    <property type="entry name" value="AAT_like"/>
    <property type="match status" value="1"/>
</dbReference>
<dbReference type="Gene3D" id="3.40.640.10">
    <property type="entry name" value="Type I PLP-dependent aspartate aminotransferase-like (Major domain)"/>
    <property type="match status" value="1"/>
</dbReference>
<gene>
    <name evidence="9" type="ORF">FHS92_001149</name>
</gene>
<dbReference type="AlphaFoldDB" id="A0A841IZ89"/>
<evidence type="ECO:0000256" key="7">
    <source>
        <dbReference type="RuleBase" id="RU000481"/>
    </source>
</evidence>
<name>A0A841IZ89_9SPHN</name>
<evidence type="ECO:0000256" key="2">
    <source>
        <dbReference type="ARBA" id="ARBA00007441"/>
    </source>
</evidence>
<dbReference type="EC" id="2.6.1.-" evidence="7"/>
<dbReference type="PANTHER" id="PTHR11879:SF22">
    <property type="entry name" value="ASPARTATE AMINOTRANSFERASE, MITOCHONDRIAL"/>
    <property type="match status" value="1"/>
</dbReference>
<dbReference type="Pfam" id="PF00155">
    <property type="entry name" value="Aminotran_1_2"/>
    <property type="match status" value="1"/>
</dbReference>
<dbReference type="NCBIfam" id="NF006719">
    <property type="entry name" value="PRK09257.1"/>
    <property type="match status" value="1"/>
</dbReference>
<keyword evidence="6" id="KW-0663">Pyridoxal phosphate</keyword>
<dbReference type="GO" id="GO:0005829">
    <property type="term" value="C:cytosol"/>
    <property type="evidence" value="ECO:0007669"/>
    <property type="project" value="TreeGrafter"/>
</dbReference>
<sequence length="413" mass="45020">MSTDLLLERPSPFSSLQPQPADALLALIAMYAADTRPDKIDLGIGVYRDEAGNTPVPPSVKAAERLLLESQDSKSYLGTEGDMRLLDLLAQLVFGPAATPGHHLAAVQTPGGTGALRLGAALLARANPSAQIWLGTPGWPNHALIFGNTGMPVRTWRYYDPQSMRADFEGTLEALNQAQPGDAVLLQACCHNPTGTSLTLRQWDELASFLAERRLIPFVDLAYQGLGDGLEKDAEGLRSILAESPSALVAYSCSKNFGLYRERVGVLWVLHNDAHELDLARGNMVSLARATWSMPPDHGAATVRIILETEALKAQWVQDLEEMRARLSWVRSELATAHPEFAPLGDQRGMFSTLPISPATVRELREKHGIFMPESGRINLAGLNRHSIDRFAAIMLPYIRSAGSSFQNIKGTQ</sequence>
<keyword evidence="10" id="KW-1185">Reference proteome</keyword>
<evidence type="ECO:0000256" key="3">
    <source>
        <dbReference type="ARBA" id="ARBA00011738"/>
    </source>
</evidence>